<name>A0A1V9GAD9_9BACT</name>
<dbReference type="GO" id="GO:0003677">
    <property type="term" value="F:DNA binding"/>
    <property type="evidence" value="ECO:0007669"/>
    <property type="project" value="InterPro"/>
</dbReference>
<keyword evidence="3" id="KW-1185">Reference proteome</keyword>
<proteinExistence type="predicted"/>
<dbReference type="InterPro" id="IPR005039">
    <property type="entry name" value="Ant_C"/>
</dbReference>
<accession>A0A1V9GAD9</accession>
<organism evidence="2 3">
    <name type="scientific">Niastella populi</name>
    <dbReference type="NCBI Taxonomy" id="550983"/>
    <lineage>
        <taxon>Bacteria</taxon>
        <taxon>Pseudomonadati</taxon>
        <taxon>Bacteroidota</taxon>
        <taxon>Chitinophagia</taxon>
        <taxon>Chitinophagales</taxon>
        <taxon>Chitinophagaceae</taxon>
        <taxon>Niastella</taxon>
    </lineage>
</organism>
<evidence type="ECO:0000313" key="2">
    <source>
        <dbReference type="EMBL" id="OQP67635.1"/>
    </source>
</evidence>
<dbReference type="AlphaFoldDB" id="A0A1V9GAD9"/>
<evidence type="ECO:0000313" key="3">
    <source>
        <dbReference type="Proteomes" id="UP000192276"/>
    </source>
</evidence>
<protein>
    <recommendedName>
        <fullName evidence="1">Antirepressor protein C-terminal domain-containing protein</fullName>
    </recommendedName>
</protein>
<dbReference type="EMBL" id="LWBP01000022">
    <property type="protein sequence ID" value="OQP67635.1"/>
    <property type="molecule type" value="Genomic_DNA"/>
</dbReference>
<dbReference type="Pfam" id="PF03374">
    <property type="entry name" value="ANT"/>
    <property type="match status" value="1"/>
</dbReference>
<dbReference type="RefSeq" id="WP_081161500.1">
    <property type="nucleotide sequence ID" value="NZ_LWBP01000022.1"/>
</dbReference>
<reference evidence="3" key="1">
    <citation type="submission" date="2016-04" db="EMBL/GenBank/DDBJ databases">
        <authorList>
            <person name="Chen L."/>
            <person name="Zhuang W."/>
            <person name="Wang G."/>
        </authorList>
    </citation>
    <scope>NUCLEOTIDE SEQUENCE [LARGE SCALE GENOMIC DNA]</scope>
    <source>
        <strain evidence="3">208</strain>
    </source>
</reference>
<comment type="caution">
    <text evidence="2">The sequence shown here is derived from an EMBL/GenBank/DDBJ whole genome shotgun (WGS) entry which is preliminary data.</text>
</comment>
<dbReference type="Proteomes" id="UP000192276">
    <property type="component" value="Unassembled WGS sequence"/>
</dbReference>
<gene>
    <name evidence="2" type="ORF">A4R26_33160</name>
</gene>
<evidence type="ECO:0000259" key="1">
    <source>
        <dbReference type="Pfam" id="PF03374"/>
    </source>
</evidence>
<sequence length="89" mass="10519">MRLHTFYQVARLLGDLGLGRNKIFQILMKKEIINNRHIPQQKFIDAGYLQYKLKEKYLASKKIYYVVLYATDTGIGWLRNLLIEETTVV</sequence>
<feature type="domain" description="Antirepressor protein C-terminal" evidence="1">
    <location>
        <begin position="5"/>
        <end position="82"/>
    </location>
</feature>